<dbReference type="InterPro" id="IPR051202">
    <property type="entry name" value="Peptidase_C40"/>
</dbReference>
<keyword evidence="3" id="KW-0378">Hydrolase</keyword>
<keyword evidence="8" id="KW-1185">Reference proteome</keyword>
<reference evidence="7 8" key="1">
    <citation type="submission" date="2020-05" db="EMBL/GenBank/DDBJ databases">
        <title>Description of Pedobacter foliorum sp. nov.</title>
        <authorList>
            <person name="Qi S."/>
            <person name="Carlier A."/>
            <person name="Cnockaert M."/>
            <person name="Vandamme P."/>
        </authorList>
    </citation>
    <scope>NUCLEOTIDE SEQUENCE [LARGE SCALE GENOMIC DNA]</scope>
    <source>
        <strain evidence="7 8">LMG 31300</strain>
    </source>
</reference>
<dbReference type="SUPFAM" id="SSF54001">
    <property type="entry name" value="Cysteine proteinases"/>
    <property type="match status" value="1"/>
</dbReference>
<comment type="caution">
    <text evidence="7">The sequence shown here is derived from an EMBL/GenBank/DDBJ whole genome shotgun (WGS) entry which is preliminary data.</text>
</comment>
<dbReference type="PANTHER" id="PTHR47053:SF1">
    <property type="entry name" value="MUREIN DD-ENDOPEPTIDASE MEPH-RELATED"/>
    <property type="match status" value="1"/>
</dbReference>
<evidence type="ECO:0000313" key="8">
    <source>
        <dbReference type="Proteomes" id="UP000762110"/>
    </source>
</evidence>
<name>A0ABX2D893_9SPHI</name>
<dbReference type="Proteomes" id="UP000762110">
    <property type="component" value="Unassembled WGS sequence"/>
</dbReference>
<keyword evidence="2" id="KW-0645">Protease</keyword>
<keyword evidence="4" id="KW-0788">Thiol protease</keyword>
<dbReference type="EMBL" id="JABMKV010000001">
    <property type="protein sequence ID" value="NQX30265.1"/>
    <property type="molecule type" value="Genomic_DNA"/>
</dbReference>
<proteinExistence type="inferred from homology"/>
<dbReference type="InterPro" id="IPR000064">
    <property type="entry name" value="NLP_P60_dom"/>
</dbReference>
<keyword evidence="5" id="KW-0732">Signal</keyword>
<feature type="domain" description="NlpC/P60" evidence="6">
    <location>
        <begin position="46"/>
        <end position="177"/>
    </location>
</feature>
<dbReference type="RefSeq" id="WP_173268463.1">
    <property type="nucleotide sequence ID" value="NZ_JABMKV010000001.1"/>
</dbReference>
<evidence type="ECO:0000256" key="4">
    <source>
        <dbReference type="ARBA" id="ARBA00022807"/>
    </source>
</evidence>
<evidence type="ECO:0000256" key="5">
    <source>
        <dbReference type="SAM" id="SignalP"/>
    </source>
</evidence>
<evidence type="ECO:0000256" key="1">
    <source>
        <dbReference type="ARBA" id="ARBA00007074"/>
    </source>
</evidence>
<dbReference type="PANTHER" id="PTHR47053">
    <property type="entry name" value="MUREIN DD-ENDOPEPTIDASE MEPH-RELATED"/>
    <property type="match status" value="1"/>
</dbReference>
<evidence type="ECO:0000256" key="3">
    <source>
        <dbReference type="ARBA" id="ARBA00022801"/>
    </source>
</evidence>
<dbReference type="PROSITE" id="PS51935">
    <property type="entry name" value="NLPC_P60"/>
    <property type="match status" value="1"/>
</dbReference>
<feature type="chain" id="PRO_5046168389" evidence="5">
    <location>
        <begin position="21"/>
        <end position="178"/>
    </location>
</feature>
<dbReference type="Pfam" id="PF00877">
    <property type="entry name" value="NLPC_P60"/>
    <property type="match status" value="1"/>
</dbReference>
<gene>
    <name evidence="7" type="ORF">HQN85_00895</name>
</gene>
<evidence type="ECO:0000313" key="7">
    <source>
        <dbReference type="EMBL" id="NQX30265.1"/>
    </source>
</evidence>
<protein>
    <submittedName>
        <fullName evidence="7">C40 family peptidase</fullName>
    </submittedName>
</protein>
<organism evidence="7 8">
    <name type="scientific">Pedobacter boryungensis</name>
    <dbReference type="NCBI Taxonomy" id="869962"/>
    <lineage>
        <taxon>Bacteria</taxon>
        <taxon>Pseudomonadati</taxon>
        <taxon>Bacteroidota</taxon>
        <taxon>Sphingobacteriia</taxon>
        <taxon>Sphingobacteriales</taxon>
        <taxon>Sphingobacteriaceae</taxon>
        <taxon>Pedobacter</taxon>
    </lineage>
</organism>
<dbReference type="Gene3D" id="3.90.1720.10">
    <property type="entry name" value="endopeptidase domain like (from Nostoc punctiforme)"/>
    <property type="match status" value="1"/>
</dbReference>
<evidence type="ECO:0000256" key="2">
    <source>
        <dbReference type="ARBA" id="ARBA00022670"/>
    </source>
</evidence>
<comment type="similarity">
    <text evidence="1">Belongs to the peptidase C40 family.</text>
</comment>
<accession>A0ABX2D893</accession>
<feature type="signal peptide" evidence="5">
    <location>
        <begin position="1"/>
        <end position="20"/>
    </location>
</feature>
<dbReference type="InterPro" id="IPR038765">
    <property type="entry name" value="Papain-like_cys_pep_sf"/>
</dbReference>
<evidence type="ECO:0000259" key="6">
    <source>
        <dbReference type="PROSITE" id="PS51935"/>
    </source>
</evidence>
<sequence length="178" mass="19535">MKKIVFILSFILFFALTGKAQDNKSLPKQYQEAVTDILSKIPDAATNKATQIMDFAKSLLGVRYKYASSSPEKGFDCSGFVSYVFKNFGFTGARSSRDFAKQGKQVALNEAKVGDVLVFTGTNVKQRTPGHVGIIYSIDEDGKIKFIHSSSGKAHGVTVTDLEGYYKTRLLKAVTVVE</sequence>